<evidence type="ECO:0000259" key="8">
    <source>
        <dbReference type="PROSITE" id="PS50156"/>
    </source>
</evidence>
<reference evidence="9 10" key="1">
    <citation type="journal article" date="2014" name="Nature">
        <title>An environmental bacterial taxon with a large and distinct metabolic repertoire.</title>
        <authorList>
            <person name="Wilson M.C."/>
            <person name="Mori T."/>
            <person name="Ruckert C."/>
            <person name="Uria A.R."/>
            <person name="Helf M.J."/>
            <person name="Takada K."/>
            <person name="Gernert C."/>
            <person name="Steffens U.A."/>
            <person name="Heycke N."/>
            <person name="Schmitt S."/>
            <person name="Rinke C."/>
            <person name="Helfrich E.J."/>
            <person name="Brachmann A.O."/>
            <person name="Gurgui C."/>
            <person name="Wakimoto T."/>
            <person name="Kracht M."/>
            <person name="Crusemann M."/>
            <person name="Hentschel U."/>
            <person name="Abe I."/>
            <person name="Matsunaga S."/>
            <person name="Kalinowski J."/>
            <person name="Takeyama H."/>
            <person name="Piel J."/>
        </authorList>
    </citation>
    <scope>NUCLEOTIDE SEQUENCE [LARGE SCALE GENOMIC DNA]</scope>
    <source>
        <strain evidence="10">TSY1</strain>
    </source>
</reference>
<evidence type="ECO:0000256" key="2">
    <source>
        <dbReference type="ARBA" id="ARBA00022475"/>
    </source>
</evidence>
<feature type="transmembrane region" description="Helical" evidence="7">
    <location>
        <begin position="414"/>
        <end position="438"/>
    </location>
</feature>
<feature type="transmembrane region" description="Helical" evidence="7">
    <location>
        <begin position="286"/>
        <end position="305"/>
    </location>
</feature>
<proteinExistence type="predicted"/>
<dbReference type="PATRIC" id="fig|1429438.4.peg.1185"/>
<feature type="transmembrane region" description="Helical" evidence="7">
    <location>
        <begin position="338"/>
        <end position="360"/>
    </location>
</feature>
<evidence type="ECO:0000256" key="5">
    <source>
        <dbReference type="ARBA" id="ARBA00023136"/>
    </source>
</evidence>
<evidence type="ECO:0000256" key="6">
    <source>
        <dbReference type="SAM" id="MobiDB-lite"/>
    </source>
</evidence>
<feature type="transmembrane region" description="Helical" evidence="7">
    <location>
        <begin position="856"/>
        <end position="881"/>
    </location>
</feature>
<dbReference type="GO" id="GO:0005886">
    <property type="term" value="C:plasma membrane"/>
    <property type="evidence" value="ECO:0007669"/>
    <property type="project" value="UniProtKB-SubCell"/>
</dbReference>
<dbReference type="InterPro" id="IPR000731">
    <property type="entry name" value="SSD"/>
</dbReference>
<feature type="transmembrane region" description="Helical" evidence="7">
    <location>
        <begin position="312"/>
        <end position="332"/>
    </location>
</feature>
<dbReference type="Gene3D" id="1.20.1640.10">
    <property type="entry name" value="Multidrug efflux transporter AcrB transmembrane domain"/>
    <property type="match status" value="2"/>
</dbReference>
<comment type="subcellular location">
    <subcellularLocation>
        <location evidence="1">Cell membrane</location>
        <topology evidence="1">Multi-pass membrane protein</topology>
    </subcellularLocation>
</comment>
<feature type="transmembrane region" description="Helical" evidence="7">
    <location>
        <begin position="738"/>
        <end position="757"/>
    </location>
</feature>
<feature type="transmembrane region" description="Helical" evidence="7">
    <location>
        <begin position="764"/>
        <end position="784"/>
    </location>
</feature>
<dbReference type="AlphaFoldDB" id="W4LX75"/>
<evidence type="ECO:0000313" key="9">
    <source>
        <dbReference type="EMBL" id="ETX01982.1"/>
    </source>
</evidence>
<dbReference type="HOGENOM" id="CLU_009099_0_0_7"/>
<protein>
    <recommendedName>
        <fullName evidence="8">SSD domain-containing protein</fullName>
    </recommendedName>
</protein>
<feature type="transmembrane region" description="Helical" evidence="7">
    <location>
        <begin position="380"/>
        <end position="402"/>
    </location>
</feature>
<evidence type="ECO:0000256" key="1">
    <source>
        <dbReference type="ARBA" id="ARBA00004651"/>
    </source>
</evidence>
<dbReference type="Proteomes" id="UP000019141">
    <property type="component" value="Unassembled WGS sequence"/>
</dbReference>
<keyword evidence="5 7" id="KW-0472">Membrane</keyword>
<feature type="transmembrane region" description="Helical" evidence="7">
    <location>
        <begin position="832"/>
        <end position="850"/>
    </location>
</feature>
<keyword evidence="4 7" id="KW-1133">Transmembrane helix</keyword>
<name>W4LX75_ENTF1</name>
<gene>
    <name evidence="9" type="ORF">ETSY1_05225</name>
</gene>
<feature type="transmembrane region" description="Helical" evidence="7">
    <location>
        <begin position="463"/>
        <end position="484"/>
    </location>
</feature>
<comment type="caution">
    <text evidence="9">The sequence shown here is derived from an EMBL/GenBank/DDBJ whole genome shotgun (WGS) entry which is preliminary data.</text>
</comment>
<dbReference type="PANTHER" id="PTHR33406">
    <property type="entry name" value="MEMBRANE PROTEIN MJ1562-RELATED"/>
    <property type="match status" value="1"/>
</dbReference>
<dbReference type="PROSITE" id="PS50156">
    <property type="entry name" value="SSD"/>
    <property type="match status" value="1"/>
</dbReference>
<feature type="region of interest" description="Disordered" evidence="6">
    <location>
        <begin position="893"/>
        <end position="918"/>
    </location>
</feature>
<keyword evidence="10" id="KW-1185">Reference proteome</keyword>
<feature type="domain" description="SSD" evidence="8">
    <location>
        <begin position="320"/>
        <end position="437"/>
    </location>
</feature>
<dbReference type="PANTHER" id="PTHR33406:SF13">
    <property type="entry name" value="MEMBRANE PROTEIN YDFJ"/>
    <property type="match status" value="1"/>
</dbReference>
<dbReference type="SUPFAM" id="SSF82866">
    <property type="entry name" value="Multidrug efflux transporter AcrB transmembrane domain"/>
    <property type="match status" value="2"/>
</dbReference>
<feature type="transmembrane region" description="Helical" evidence="7">
    <location>
        <begin position="790"/>
        <end position="811"/>
    </location>
</feature>
<accession>W4LX75</accession>
<dbReference type="Pfam" id="PF03176">
    <property type="entry name" value="MMPL"/>
    <property type="match status" value="2"/>
</dbReference>
<dbReference type="InterPro" id="IPR004869">
    <property type="entry name" value="MMPL_dom"/>
</dbReference>
<organism evidence="9 10">
    <name type="scientific">Entotheonella factor</name>
    <dbReference type="NCBI Taxonomy" id="1429438"/>
    <lineage>
        <taxon>Bacteria</taxon>
        <taxon>Pseudomonadati</taxon>
        <taxon>Nitrospinota/Tectimicrobiota group</taxon>
        <taxon>Candidatus Tectimicrobiota</taxon>
        <taxon>Candidatus Entotheonellia</taxon>
        <taxon>Candidatus Entotheonellales</taxon>
        <taxon>Candidatus Entotheonellaceae</taxon>
        <taxon>Candidatus Entotheonella</taxon>
    </lineage>
</organism>
<evidence type="ECO:0000256" key="4">
    <source>
        <dbReference type="ARBA" id="ARBA00022989"/>
    </source>
</evidence>
<evidence type="ECO:0000256" key="3">
    <source>
        <dbReference type="ARBA" id="ARBA00022692"/>
    </source>
</evidence>
<evidence type="ECO:0000256" key="7">
    <source>
        <dbReference type="SAM" id="Phobius"/>
    </source>
</evidence>
<dbReference type="EMBL" id="AZHW01000184">
    <property type="protein sequence ID" value="ETX01982.1"/>
    <property type="molecule type" value="Genomic_DNA"/>
</dbReference>
<dbReference type="InterPro" id="IPR050545">
    <property type="entry name" value="Mycobact_MmpL"/>
</dbReference>
<keyword evidence="3 7" id="KW-0812">Transmembrane</keyword>
<sequence length="918" mass="100343">MTVLLAVALAVLSVWYTVSALKFATSRNAMASSDAPYILADQEAGKDFGSLSYLVVVIEPPALEQGKQFVQALSARLRNDTQHFQEVIETIDSSSLDGKKLLYLKPRELRDLEQRLADAQDFIYDLSEEPGLVPLLSLINQEISRALVSKLTEGLLGTSAPSSVGEDPGDAPSLDISFLSALFTEMNSALTAPETYTFTSPWNSFFLKDDDLFSQEGYLTSKDDRFFFILVDDRPQGDSFVKHNAAIRALRAHIAEVQRDFPNVQAGVTGGDALNNDEMVAAQRDTVLATLLALLSVAVLFIIAFRQIWRPLLVVAMLMLALCWTLGFTTLTVGQLNILSISFLPLLIGLGIDFGIHLLARYGEERAAQPDFDTALQTAFVRTGPGVAAAALTTALAFYAVAFTDFRGLAELGVIAGSGMLLCLLASLTVMPAMLAIYERHRHVPAGVWQAFEHDPLGSIMRIPWLTASLIGLATLAGIVLLPLPKFDYNLLNLQAKDTESVVWENRLHDGSGRSSWYALSIVDSLDELRRRTIRFEALPAVERVDSIASLVPEDQEVRISLAKELSTYVEEIEGDWANPEPMLVDDLLTLLSKIRFKLQRDPNDWDAGKRPSEADLTSARAALRAVQARLDNLTEEAATRLLNSFQQQLMADFADKLAFLQDNANPTPITLDDVPPQLRKRFVGKSGRYLMQVFARDNIWEREAMQAFVRQLQTLDANVTGPPVIAFYSIQQIQQGYARGGFYAMLVIIGIIILLFRRLKPTSLALVPVLFGGFWTIAGMALLGLDLNMANLIILPLFLGIAVDDGIHIVHRMLESPKAAQAPLAHSTGKAIVLTSLTTIVGFGSLMIARHNGIFSLGLLSVLAVACSLVAALVVLPLILRFLPAHVPASSSPQSPCSGMTMPDVSPPCSAELKTKD</sequence>
<evidence type="ECO:0000313" key="10">
    <source>
        <dbReference type="Proteomes" id="UP000019141"/>
    </source>
</evidence>
<keyword evidence="2" id="KW-1003">Cell membrane</keyword>